<dbReference type="InterPro" id="IPR029063">
    <property type="entry name" value="SAM-dependent_MTases_sf"/>
</dbReference>
<evidence type="ECO:0000256" key="5">
    <source>
        <dbReference type="ARBA" id="ARBA00022691"/>
    </source>
</evidence>
<evidence type="ECO:0000256" key="1">
    <source>
        <dbReference type="ARBA" id="ARBA00003907"/>
    </source>
</evidence>
<keyword evidence="8" id="KW-1185">Reference proteome</keyword>
<accession>A0A2N8PH41</accession>
<dbReference type="Proteomes" id="UP000236047">
    <property type="component" value="Unassembled WGS sequence"/>
</dbReference>
<evidence type="ECO:0000313" key="8">
    <source>
        <dbReference type="Proteomes" id="UP000236047"/>
    </source>
</evidence>
<comment type="caution">
    <text evidence="7">The sequence shown here is derived from an EMBL/GenBank/DDBJ whole genome shotgun (WGS) entry which is preliminary data.</text>
</comment>
<dbReference type="PANTHER" id="PTHR43619">
    <property type="entry name" value="S-ADENOSYL-L-METHIONINE-DEPENDENT METHYLTRANSFERASE YKTD-RELATED"/>
    <property type="match status" value="1"/>
</dbReference>
<reference evidence="8" key="1">
    <citation type="submission" date="2015-09" db="EMBL/GenBank/DDBJ databases">
        <authorList>
            <person name="Graham D.E."/>
            <person name="Mahan K.M."/>
            <person name="Klingeman D.M."/>
            <person name="Fida T."/>
            <person name="Giannone R.J."/>
            <person name="Hettich R.L."/>
            <person name="Parry R.J."/>
            <person name="Spain J.C."/>
        </authorList>
    </citation>
    <scope>NUCLEOTIDE SEQUENCE [LARGE SCALE GENOMIC DNA]</scope>
    <source>
        <strain evidence="8">JCM 4701</strain>
    </source>
</reference>
<evidence type="ECO:0000256" key="3">
    <source>
        <dbReference type="ARBA" id="ARBA00022603"/>
    </source>
</evidence>
<evidence type="ECO:0000313" key="7">
    <source>
        <dbReference type="EMBL" id="PNE40329.1"/>
    </source>
</evidence>
<sequence>MPEFEQWDIVTGVGLTALGVAAGRALETERADRLVSDPWADAFLAEADAPVPVPRRRADVARLSAVARDMWTSMADYLGVRSQFFDRFLMTAAVGGITQVVVPAAGLDARAFRLEWPPGVELFEIDQARVLEFKDGVLDRLGTRPRCGRHLVPVDLRDDWPAALRDAGFDPGRATAWLAEGLLPFLPAAAERLFFDRISRLSAPGSRLAAEHLAPSVRPLVEDPAFRAATRALGVDLADLWHFDGKADPGGALTADGWDVRSVPAHQVAAAYRRELHGVMGRTVEHSRFLTAER</sequence>
<dbReference type="NCBIfam" id="TIGR00027">
    <property type="entry name" value="mthyl_TIGR00027"/>
    <property type="match status" value="1"/>
</dbReference>
<dbReference type="EMBL" id="LJSN01000002">
    <property type="protein sequence ID" value="PNE40329.1"/>
    <property type="molecule type" value="Genomic_DNA"/>
</dbReference>
<dbReference type="RefSeq" id="WP_180990054.1">
    <property type="nucleotide sequence ID" value="NZ_LJSN01000002.1"/>
</dbReference>
<dbReference type="Gene3D" id="3.40.50.150">
    <property type="entry name" value="Vaccinia Virus protein VP39"/>
    <property type="match status" value="1"/>
</dbReference>
<dbReference type="GO" id="GO:0032259">
    <property type="term" value="P:methylation"/>
    <property type="evidence" value="ECO:0007669"/>
    <property type="project" value="UniProtKB-KW"/>
</dbReference>
<evidence type="ECO:0000256" key="2">
    <source>
        <dbReference type="ARBA" id="ARBA00008138"/>
    </source>
</evidence>
<name>A0A2N8PH41_STRNR</name>
<dbReference type="AlphaFoldDB" id="A0A2N8PH41"/>
<dbReference type="InterPro" id="IPR007213">
    <property type="entry name" value="Ppm1/Ppm2/Tcmp"/>
</dbReference>
<proteinExistence type="inferred from homology"/>
<comment type="function">
    <text evidence="1 6">Exhibits S-adenosyl-L-methionine-dependent methyltransferase activity.</text>
</comment>
<gene>
    <name evidence="7" type="ORF">AOB60_04985</name>
</gene>
<dbReference type="GO" id="GO:0008168">
    <property type="term" value="F:methyltransferase activity"/>
    <property type="evidence" value="ECO:0007669"/>
    <property type="project" value="UniProtKB-UniRule"/>
</dbReference>
<evidence type="ECO:0000256" key="4">
    <source>
        <dbReference type="ARBA" id="ARBA00022679"/>
    </source>
</evidence>
<dbReference type="SUPFAM" id="SSF53335">
    <property type="entry name" value="S-adenosyl-L-methionine-dependent methyltransferases"/>
    <property type="match status" value="1"/>
</dbReference>
<comment type="similarity">
    <text evidence="2 6">Belongs to the UPF0677 family.</text>
</comment>
<keyword evidence="4" id="KW-0808">Transferase</keyword>
<dbReference type="PANTHER" id="PTHR43619:SF2">
    <property type="entry name" value="S-ADENOSYL-L-METHIONINE-DEPENDENT METHYLTRANSFERASES SUPERFAMILY PROTEIN"/>
    <property type="match status" value="1"/>
</dbReference>
<protein>
    <recommendedName>
        <fullName evidence="6">S-adenosyl-L-methionine-dependent methyltransferase</fullName>
        <ecNumber evidence="6">2.1.1.-</ecNumber>
    </recommendedName>
</protein>
<dbReference type="EC" id="2.1.1.-" evidence="6"/>
<keyword evidence="3 6" id="KW-0489">Methyltransferase</keyword>
<keyword evidence="5 6" id="KW-0949">S-adenosyl-L-methionine</keyword>
<dbReference type="InterPro" id="IPR011610">
    <property type="entry name" value="SAM_mthyl_Trfase_ML2640-like"/>
</dbReference>
<organism evidence="7 8">
    <name type="scientific">Streptomyces noursei</name>
    <name type="common">Streptomyces albulus</name>
    <dbReference type="NCBI Taxonomy" id="1971"/>
    <lineage>
        <taxon>Bacteria</taxon>
        <taxon>Bacillati</taxon>
        <taxon>Actinomycetota</taxon>
        <taxon>Actinomycetes</taxon>
        <taxon>Kitasatosporales</taxon>
        <taxon>Streptomycetaceae</taxon>
        <taxon>Streptomyces</taxon>
    </lineage>
</organism>
<dbReference type="Pfam" id="PF04072">
    <property type="entry name" value="LCM"/>
    <property type="match status" value="1"/>
</dbReference>
<evidence type="ECO:0000256" key="6">
    <source>
        <dbReference type="RuleBase" id="RU362030"/>
    </source>
</evidence>